<sequence length="89" mass="10025">MLAVPAFRAAQKAPGCLFCEAKKRHGYHHTLTVWVDKKSMMAYRASPVHLKTMKVFAQIAQGKVCGYEANSIPTWQEALRTFDTEARVV</sequence>
<dbReference type="STRING" id="576131.SAMN05444486_102842"/>
<reference evidence="1 2" key="1">
    <citation type="submission" date="2016-10" db="EMBL/GenBank/DDBJ databases">
        <authorList>
            <person name="de Groot N.N."/>
        </authorList>
    </citation>
    <scope>NUCLEOTIDE SEQUENCE [LARGE SCALE GENOMIC DNA]</scope>
    <source>
        <strain evidence="1 2">DSM 24677</strain>
    </source>
</reference>
<dbReference type="InterPro" id="IPR011008">
    <property type="entry name" value="Dimeric_a/b-barrel"/>
</dbReference>
<dbReference type="AlphaFoldDB" id="A0A1H3KZ64"/>
<evidence type="ECO:0000313" key="1">
    <source>
        <dbReference type="EMBL" id="SDY57286.1"/>
    </source>
</evidence>
<organism evidence="1 2">
    <name type="scientific">Lentibacter algarum</name>
    <dbReference type="NCBI Taxonomy" id="576131"/>
    <lineage>
        <taxon>Bacteria</taxon>
        <taxon>Pseudomonadati</taxon>
        <taxon>Pseudomonadota</taxon>
        <taxon>Alphaproteobacteria</taxon>
        <taxon>Rhodobacterales</taxon>
        <taxon>Roseobacteraceae</taxon>
        <taxon>Lentibacter</taxon>
    </lineage>
</organism>
<evidence type="ECO:0008006" key="3">
    <source>
        <dbReference type="Google" id="ProtNLM"/>
    </source>
</evidence>
<name>A0A1H3KZ64_9RHOB</name>
<protein>
    <recommendedName>
        <fullName evidence="3">Stress responsive A/B Barrel Domain</fullName>
    </recommendedName>
</protein>
<dbReference type="Proteomes" id="UP000199026">
    <property type="component" value="Unassembled WGS sequence"/>
</dbReference>
<dbReference type="SUPFAM" id="SSF54909">
    <property type="entry name" value="Dimeric alpha+beta barrel"/>
    <property type="match status" value="1"/>
</dbReference>
<evidence type="ECO:0000313" key="2">
    <source>
        <dbReference type="Proteomes" id="UP000199026"/>
    </source>
</evidence>
<keyword evidence="2" id="KW-1185">Reference proteome</keyword>
<accession>A0A1H3KZ64</accession>
<dbReference type="EMBL" id="FNPR01000002">
    <property type="protein sequence ID" value="SDY57286.1"/>
    <property type="molecule type" value="Genomic_DNA"/>
</dbReference>
<gene>
    <name evidence="1" type="ORF">SAMN05444486_102842</name>
</gene>
<dbReference type="RefSeq" id="WP_271437050.1">
    <property type="nucleotide sequence ID" value="NZ_CANMFH010000001.1"/>
</dbReference>
<proteinExistence type="predicted"/>